<proteinExistence type="predicted"/>
<protein>
    <submittedName>
        <fullName evidence="1">Uncharacterized protein</fullName>
    </submittedName>
</protein>
<name>A0A1I6BM56_9BACI</name>
<accession>A0A1I6BM56</accession>
<organism evidence="1 2">
    <name type="scientific">Priestia endophytica DSM 13796</name>
    <dbReference type="NCBI Taxonomy" id="1121089"/>
    <lineage>
        <taxon>Bacteria</taxon>
        <taxon>Bacillati</taxon>
        <taxon>Bacillota</taxon>
        <taxon>Bacilli</taxon>
        <taxon>Bacillales</taxon>
        <taxon>Bacillaceae</taxon>
        <taxon>Priestia</taxon>
    </lineage>
</organism>
<sequence>MNQQPKISLSTEELALSLVLCGCDEVAAGVLKSGLGEKSESDLQIVFETASHSLLSKELLLGINEENLAESLHPVFKQMMDLFVQSTKMIRCNKEANGAEEVLMLHRLPGDESLKHEVKHDVVHEFSILKENEIQPAITSFLKVLAWGEIETAYIPLTEELFNRLVEETKTEDELASLCESFHIHQHQEMLKIFLSDFNDYGRRFANISESLISLKDYSQIQEAHLILPIHKRLWVVYNENEDVNEQPSLVLKRMNQDQWIDHVEHLLQKGKLSL</sequence>
<gene>
    <name evidence="1" type="ORF">SAMN02745910_03816</name>
</gene>
<dbReference type="Proteomes" id="UP000182762">
    <property type="component" value="Unassembled WGS sequence"/>
</dbReference>
<evidence type="ECO:0000313" key="2">
    <source>
        <dbReference type="Proteomes" id="UP000182762"/>
    </source>
</evidence>
<evidence type="ECO:0000313" key="1">
    <source>
        <dbReference type="EMBL" id="SFQ82026.1"/>
    </source>
</evidence>
<reference evidence="1 2" key="1">
    <citation type="submission" date="2016-10" db="EMBL/GenBank/DDBJ databases">
        <authorList>
            <person name="Varghese N."/>
            <person name="Submissions S."/>
        </authorList>
    </citation>
    <scope>NUCLEOTIDE SEQUENCE [LARGE SCALE GENOMIC DNA]</scope>
    <source>
        <strain evidence="1 2">DSM 13796</strain>
    </source>
</reference>
<keyword evidence="2" id="KW-1185">Reference proteome</keyword>
<dbReference type="EMBL" id="FOXX01000011">
    <property type="protein sequence ID" value="SFQ82026.1"/>
    <property type="molecule type" value="Genomic_DNA"/>
</dbReference>
<dbReference type="GeneID" id="93712394"/>
<dbReference type="RefSeq" id="WP_061802392.1">
    <property type="nucleotide sequence ID" value="NZ_FOXX01000011.1"/>
</dbReference>
<comment type="caution">
    <text evidence="1">The sequence shown here is derived from an EMBL/GenBank/DDBJ whole genome shotgun (WGS) entry which is preliminary data.</text>
</comment>